<dbReference type="InterPro" id="IPR036390">
    <property type="entry name" value="WH_DNA-bd_sf"/>
</dbReference>
<reference evidence="2 3" key="1">
    <citation type="submission" date="2019-09" db="EMBL/GenBank/DDBJ databases">
        <authorList>
            <person name="Depoorter E."/>
        </authorList>
    </citation>
    <scope>NUCLEOTIDE SEQUENCE [LARGE SCALE GENOMIC DNA]</scope>
    <source>
        <strain evidence="2">LMG 30113</strain>
    </source>
</reference>
<feature type="domain" description="HTH marR-type" evidence="1">
    <location>
        <begin position="25"/>
        <end position="148"/>
    </location>
</feature>
<sequence>MFFLKELPSRETLETYHERFPSMNVDNVQAALHMLRRASSLMRELDTYFAENGLSTLRYLILVVLDRENHPDGLKVSELADRVDVSRPVMTRTIQGLVEDGMLTCEASDEDSRAKLVSLTRAGRNRLNRVLPGYYQLIDRFMSRDERC</sequence>
<dbReference type="Proteomes" id="UP000494330">
    <property type="component" value="Unassembled WGS sequence"/>
</dbReference>
<dbReference type="SUPFAM" id="SSF46785">
    <property type="entry name" value="Winged helix' DNA-binding domain"/>
    <property type="match status" value="1"/>
</dbReference>
<dbReference type="InterPro" id="IPR039422">
    <property type="entry name" value="MarR/SlyA-like"/>
</dbReference>
<dbReference type="RefSeq" id="WP_034197355.1">
    <property type="nucleotide sequence ID" value="NZ_CABVQD010000011.1"/>
</dbReference>
<evidence type="ECO:0000259" key="1">
    <source>
        <dbReference type="PROSITE" id="PS50995"/>
    </source>
</evidence>
<name>A0A6J5DLN5_9BURK</name>
<organism evidence="2 3">
    <name type="scientific">Burkholderia paludis</name>
    <dbReference type="NCBI Taxonomy" id="1506587"/>
    <lineage>
        <taxon>Bacteria</taxon>
        <taxon>Pseudomonadati</taxon>
        <taxon>Pseudomonadota</taxon>
        <taxon>Betaproteobacteria</taxon>
        <taxon>Burkholderiales</taxon>
        <taxon>Burkholderiaceae</taxon>
        <taxon>Burkholderia</taxon>
        <taxon>Burkholderia cepacia complex</taxon>
    </lineage>
</organism>
<accession>A0A6J5DLN5</accession>
<dbReference type="EMBL" id="CABVQD010000011">
    <property type="protein sequence ID" value="VWB76943.1"/>
    <property type="molecule type" value="Genomic_DNA"/>
</dbReference>
<dbReference type="PROSITE" id="PS50995">
    <property type="entry name" value="HTH_MARR_2"/>
    <property type="match status" value="1"/>
</dbReference>
<dbReference type="Gene3D" id="1.10.10.10">
    <property type="entry name" value="Winged helix-like DNA-binding domain superfamily/Winged helix DNA-binding domain"/>
    <property type="match status" value="1"/>
</dbReference>
<dbReference type="GO" id="GO:0006950">
    <property type="term" value="P:response to stress"/>
    <property type="evidence" value="ECO:0007669"/>
    <property type="project" value="TreeGrafter"/>
</dbReference>
<gene>
    <name evidence="2" type="ORF">BPA30113_03505</name>
</gene>
<dbReference type="AlphaFoldDB" id="A0A6J5DLN5"/>
<dbReference type="InterPro" id="IPR036388">
    <property type="entry name" value="WH-like_DNA-bd_sf"/>
</dbReference>
<dbReference type="GO" id="GO:0003700">
    <property type="term" value="F:DNA-binding transcription factor activity"/>
    <property type="evidence" value="ECO:0007669"/>
    <property type="project" value="InterPro"/>
</dbReference>
<dbReference type="Pfam" id="PF12802">
    <property type="entry name" value="MarR_2"/>
    <property type="match status" value="1"/>
</dbReference>
<dbReference type="InterPro" id="IPR000835">
    <property type="entry name" value="HTH_MarR-typ"/>
</dbReference>
<dbReference type="PANTHER" id="PTHR33164:SF43">
    <property type="entry name" value="HTH-TYPE TRANSCRIPTIONAL REPRESSOR YETL"/>
    <property type="match status" value="1"/>
</dbReference>
<protein>
    <submittedName>
        <fullName evidence="2">MarR family regulatory protein</fullName>
    </submittedName>
</protein>
<proteinExistence type="predicted"/>
<keyword evidence="3" id="KW-1185">Reference proteome</keyword>
<evidence type="ECO:0000313" key="2">
    <source>
        <dbReference type="EMBL" id="VWB76943.1"/>
    </source>
</evidence>
<evidence type="ECO:0000313" key="3">
    <source>
        <dbReference type="Proteomes" id="UP000494330"/>
    </source>
</evidence>
<dbReference type="SMART" id="SM00347">
    <property type="entry name" value="HTH_MARR"/>
    <property type="match status" value="1"/>
</dbReference>
<dbReference type="PANTHER" id="PTHR33164">
    <property type="entry name" value="TRANSCRIPTIONAL REGULATOR, MARR FAMILY"/>
    <property type="match status" value="1"/>
</dbReference>